<comment type="caution">
    <text evidence="2">The sequence shown here is derived from an EMBL/GenBank/DDBJ whole genome shotgun (WGS) entry which is preliminary data.</text>
</comment>
<feature type="compositionally biased region" description="Polar residues" evidence="1">
    <location>
        <begin position="123"/>
        <end position="134"/>
    </location>
</feature>
<proteinExistence type="predicted"/>
<dbReference type="InterPro" id="IPR040256">
    <property type="entry name" value="At4g02000-like"/>
</dbReference>
<organism evidence="2 3">
    <name type="scientific">Solanum commersonii</name>
    <name type="common">Commerson's wild potato</name>
    <name type="synonym">Commerson's nightshade</name>
    <dbReference type="NCBI Taxonomy" id="4109"/>
    <lineage>
        <taxon>Eukaryota</taxon>
        <taxon>Viridiplantae</taxon>
        <taxon>Streptophyta</taxon>
        <taxon>Embryophyta</taxon>
        <taxon>Tracheophyta</taxon>
        <taxon>Spermatophyta</taxon>
        <taxon>Magnoliopsida</taxon>
        <taxon>eudicotyledons</taxon>
        <taxon>Gunneridae</taxon>
        <taxon>Pentapetalae</taxon>
        <taxon>asterids</taxon>
        <taxon>lamiids</taxon>
        <taxon>Solanales</taxon>
        <taxon>Solanaceae</taxon>
        <taxon>Solanoideae</taxon>
        <taxon>Solaneae</taxon>
        <taxon>Solanum</taxon>
    </lineage>
</organism>
<feature type="compositionally biased region" description="Polar residues" evidence="1">
    <location>
        <begin position="82"/>
        <end position="108"/>
    </location>
</feature>
<dbReference type="OrthoDB" id="1002340at2759"/>
<feature type="region of interest" description="Disordered" evidence="1">
    <location>
        <begin position="123"/>
        <end position="160"/>
    </location>
</feature>
<feature type="region of interest" description="Disordered" evidence="1">
    <location>
        <begin position="1"/>
        <end position="108"/>
    </location>
</feature>
<reference evidence="2 3" key="1">
    <citation type="submission" date="2020-09" db="EMBL/GenBank/DDBJ databases">
        <title>De no assembly of potato wild relative species, Solanum commersonii.</title>
        <authorList>
            <person name="Cho K."/>
        </authorList>
    </citation>
    <scope>NUCLEOTIDE SEQUENCE [LARGE SCALE GENOMIC DNA]</scope>
    <source>
        <strain evidence="2">LZ3.2</strain>
        <tissue evidence="2">Leaf</tissue>
    </source>
</reference>
<accession>A0A9J5Z1U4</accession>
<feature type="compositionally biased region" description="Low complexity" evidence="1">
    <location>
        <begin position="144"/>
        <end position="155"/>
    </location>
</feature>
<protein>
    <recommendedName>
        <fullName evidence="4">DUF4283 domain-containing protein</fullName>
    </recommendedName>
</protein>
<feature type="compositionally biased region" description="Basic and acidic residues" evidence="1">
    <location>
        <begin position="25"/>
        <end position="34"/>
    </location>
</feature>
<evidence type="ECO:0000313" key="2">
    <source>
        <dbReference type="EMBL" id="KAG5605887.1"/>
    </source>
</evidence>
<dbReference type="AlphaFoldDB" id="A0A9J5Z1U4"/>
<evidence type="ECO:0000313" key="3">
    <source>
        <dbReference type="Proteomes" id="UP000824120"/>
    </source>
</evidence>
<feature type="region of interest" description="Disordered" evidence="1">
    <location>
        <begin position="296"/>
        <end position="333"/>
    </location>
</feature>
<gene>
    <name evidence="2" type="ORF">H5410_027379</name>
</gene>
<feature type="compositionally biased region" description="Polar residues" evidence="1">
    <location>
        <begin position="35"/>
        <end position="49"/>
    </location>
</feature>
<feature type="compositionally biased region" description="Polar residues" evidence="1">
    <location>
        <begin position="318"/>
        <end position="333"/>
    </location>
</feature>
<dbReference type="Proteomes" id="UP000824120">
    <property type="component" value="Chromosome 5"/>
</dbReference>
<dbReference type="EMBL" id="JACXVP010000005">
    <property type="protein sequence ID" value="KAG5605887.1"/>
    <property type="molecule type" value="Genomic_DNA"/>
</dbReference>
<sequence>MAREPPAELSRPSDGAQSEYLNDTDQDKSMENTGHDQQQMNDQASQSHQTKGKGVQTGESTRKNGIPTDNTNTEAHIHKDTNQQGGTSKVQQHNNRANREYQNNFPRISNNYARYDLNLQKNRNVDNQGNNKIAQGNVKHPNSQQQGQAQNNAKQDTIPEPAPFTIVQSFATRLRYNQSKNETLIVLDSPIHTTRQGLPAVLLEEEDYNIKLVLYLDSPSSQKTRGNMARVKIQIDLTKKRPSHVWVGFKNSDPNKGRWQKIQYKGIPDYYMYCKHQGHVDNVCTIKKRDEDFKKRKEMEAEKKNKNKGEQEKGGTKTIQLQDNVNPETNTDS</sequence>
<keyword evidence="3" id="KW-1185">Reference proteome</keyword>
<evidence type="ECO:0008006" key="4">
    <source>
        <dbReference type="Google" id="ProtNLM"/>
    </source>
</evidence>
<evidence type="ECO:0000256" key="1">
    <source>
        <dbReference type="SAM" id="MobiDB-lite"/>
    </source>
</evidence>
<feature type="compositionally biased region" description="Basic and acidic residues" evidence="1">
    <location>
        <begin position="296"/>
        <end position="315"/>
    </location>
</feature>
<dbReference type="PANTHER" id="PTHR31286:SF177">
    <property type="entry name" value="ENDONUCLEASE_EXONUCLEASE_PHOSPHATASE"/>
    <property type="match status" value="1"/>
</dbReference>
<name>A0A9J5Z1U4_SOLCO</name>
<dbReference type="PANTHER" id="PTHR31286">
    <property type="entry name" value="GLYCINE-RICH CELL WALL STRUCTURAL PROTEIN 1.8-LIKE"/>
    <property type="match status" value="1"/>
</dbReference>